<dbReference type="Gene3D" id="3.30.230.10">
    <property type="match status" value="1"/>
</dbReference>
<dbReference type="GO" id="GO:0042781">
    <property type="term" value="F:3'-tRNA processing endoribonuclease activity"/>
    <property type="evidence" value="ECO:0007669"/>
    <property type="project" value="TreeGrafter"/>
</dbReference>
<organism evidence="6">
    <name type="scientific">freshwater metagenome</name>
    <dbReference type="NCBI Taxonomy" id="449393"/>
    <lineage>
        <taxon>unclassified sequences</taxon>
        <taxon>metagenomes</taxon>
        <taxon>ecological metagenomes</taxon>
    </lineage>
</organism>
<dbReference type="EMBL" id="JNSL01000026">
    <property type="protein sequence ID" value="KGA19899.1"/>
    <property type="molecule type" value="Genomic_DNA"/>
</dbReference>
<dbReference type="PANTHER" id="PTHR33992">
    <property type="entry name" value="RIBONUCLEASE P PROTEIN COMPONENT"/>
    <property type="match status" value="1"/>
</dbReference>
<gene>
    <name evidence="6" type="ORF">GM51_6035</name>
</gene>
<dbReference type="InterPro" id="IPR020568">
    <property type="entry name" value="Ribosomal_Su5_D2-typ_SF"/>
</dbReference>
<keyword evidence="5" id="KW-0694">RNA-binding</keyword>
<name>A0A094QCK1_9ZZZZ</name>
<protein>
    <submittedName>
        <fullName evidence="6">Uncharacterized protein</fullName>
    </submittedName>
</protein>
<proteinExistence type="inferred from homology"/>
<dbReference type="Pfam" id="PF00825">
    <property type="entry name" value="Ribonuclease_P"/>
    <property type="match status" value="1"/>
</dbReference>
<dbReference type="InterPro" id="IPR000100">
    <property type="entry name" value="RNase_P"/>
</dbReference>
<dbReference type="InterPro" id="IPR014721">
    <property type="entry name" value="Ribsml_uS5_D2-typ_fold_subgr"/>
</dbReference>
<dbReference type="GO" id="GO:0000049">
    <property type="term" value="F:tRNA binding"/>
    <property type="evidence" value="ECO:0007669"/>
    <property type="project" value="InterPro"/>
</dbReference>
<evidence type="ECO:0000256" key="4">
    <source>
        <dbReference type="ARBA" id="ARBA00022801"/>
    </source>
</evidence>
<dbReference type="HAMAP" id="MF_00227">
    <property type="entry name" value="RNase_P"/>
    <property type="match status" value="1"/>
</dbReference>
<dbReference type="GO" id="GO:0030677">
    <property type="term" value="C:ribonuclease P complex"/>
    <property type="evidence" value="ECO:0007669"/>
    <property type="project" value="TreeGrafter"/>
</dbReference>
<dbReference type="AlphaFoldDB" id="A0A094QCK1"/>
<sequence>MLPASARLRKSSEISAVMKSGTRFSAKLVVLHVAQSSSEHTKVAFAVGKNVGNSVVRHKVTRQLRHAITPLIGTFPAGSHVVVRALPEANQATFSQLSENLKFALSKLAKS</sequence>
<dbReference type="GO" id="GO:0004526">
    <property type="term" value="F:ribonuclease P activity"/>
    <property type="evidence" value="ECO:0007669"/>
    <property type="project" value="InterPro"/>
</dbReference>
<keyword evidence="2" id="KW-0540">Nuclease</keyword>
<accession>A0A094QCK1</accession>
<keyword evidence="3" id="KW-0255">Endonuclease</keyword>
<evidence type="ECO:0000256" key="5">
    <source>
        <dbReference type="ARBA" id="ARBA00022884"/>
    </source>
</evidence>
<keyword evidence="4" id="KW-0378">Hydrolase</keyword>
<dbReference type="SUPFAM" id="SSF54211">
    <property type="entry name" value="Ribosomal protein S5 domain 2-like"/>
    <property type="match status" value="1"/>
</dbReference>
<reference evidence="6" key="1">
    <citation type="submission" date="2014-06" db="EMBL/GenBank/DDBJ databases">
        <title>Key roles for freshwater Actinobacteria revealed by deep metagenomic sequencing.</title>
        <authorList>
            <person name="Ghai R."/>
            <person name="Mizuno C.M."/>
            <person name="Picazo A."/>
            <person name="Camacho A."/>
            <person name="Rodriguez-Valera F."/>
        </authorList>
    </citation>
    <scope>NUCLEOTIDE SEQUENCE</scope>
</reference>
<comment type="caution">
    <text evidence="6">The sequence shown here is derived from an EMBL/GenBank/DDBJ whole genome shotgun (WGS) entry which is preliminary data.</text>
</comment>
<evidence type="ECO:0000256" key="1">
    <source>
        <dbReference type="ARBA" id="ARBA00022694"/>
    </source>
</evidence>
<evidence type="ECO:0000256" key="3">
    <source>
        <dbReference type="ARBA" id="ARBA00022759"/>
    </source>
</evidence>
<dbReference type="PANTHER" id="PTHR33992:SF1">
    <property type="entry name" value="RIBONUCLEASE P PROTEIN COMPONENT"/>
    <property type="match status" value="1"/>
</dbReference>
<keyword evidence="1" id="KW-0819">tRNA processing</keyword>
<evidence type="ECO:0000313" key="6">
    <source>
        <dbReference type="EMBL" id="KGA19899.1"/>
    </source>
</evidence>
<dbReference type="NCBIfam" id="TIGR00188">
    <property type="entry name" value="rnpA"/>
    <property type="match status" value="1"/>
</dbReference>
<evidence type="ECO:0000256" key="2">
    <source>
        <dbReference type="ARBA" id="ARBA00022722"/>
    </source>
</evidence>